<keyword evidence="6" id="KW-0812">Transmembrane</keyword>
<dbReference type="SUPFAM" id="SSF52255">
    <property type="entry name" value="N5-CAIR mutase (phosphoribosylaminoimidazole carboxylase, PurE)"/>
    <property type="match status" value="1"/>
</dbReference>
<feature type="binding site" evidence="3 5">
    <location>
        <position position="11"/>
    </location>
    <ligand>
        <name>substrate</name>
    </ligand>
</feature>
<feature type="transmembrane region" description="Helical" evidence="6">
    <location>
        <begin position="58"/>
        <end position="79"/>
    </location>
</feature>
<dbReference type="SMART" id="SM01001">
    <property type="entry name" value="AIRC"/>
    <property type="match status" value="1"/>
</dbReference>
<feature type="domain" description="PurE" evidence="7">
    <location>
        <begin position="3"/>
        <end position="151"/>
    </location>
</feature>
<dbReference type="PANTHER" id="PTHR23046:SF2">
    <property type="entry name" value="PHOSPHORIBOSYLAMINOIMIDAZOLE CARBOXYLASE"/>
    <property type="match status" value="1"/>
</dbReference>
<dbReference type="GO" id="GO:0006189">
    <property type="term" value="P:'de novo' IMP biosynthetic process"/>
    <property type="evidence" value="ECO:0007669"/>
    <property type="project" value="UniProtKB-UniRule"/>
</dbReference>
<protein>
    <recommendedName>
        <fullName evidence="3 4">N5-carboxyaminoimidazole ribonucleotide mutase</fullName>
        <shortName evidence="3 4">N5-CAIR mutase</shortName>
        <ecNumber evidence="3 4">5.4.99.18</ecNumber>
    </recommendedName>
    <alternativeName>
        <fullName evidence="3">5-(carboxyamino)imidazole ribonucleotide mutase</fullName>
    </alternativeName>
</protein>
<dbReference type="PIRSF" id="PIRSF001338">
    <property type="entry name" value="AIR_carboxylase"/>
    <property type="match status" value="1"/>
</dbReference>
<dbReference type="GO" id="GO:0034023">
    <property type="term" value="F:5-(carboxyamino)imidazole ribonucleotide mutase activity"/>
    <property type="evidence" value="ECO:0007669"/>
    <property type="project" value="UniProtKB-UniRule"/>
</dbReference>
<comment type="pathway">
    <text evidence="3 4">Purine metabolism; IMP biosynthesis via de novo pathway; 5-amino-1-(5-phospho-D-ribosyl)imidazole-4-carboxylate from 5-amino-1-(5-phospho-D-ribosyl)imidazole (N5-CAIR route): step 2/2.</text>
</comment>
<dbReference type="GO" id="GO:0016829">
    <property type="term" value="F:lyase activity"/>
    <property type="evidence" value="ECO:0007669"/>
    <property type="project" value="UniProtKB-KW"/>
</dbReference>
<evidence type="ECO:0000256" key="5">
    <source>
        <dbReference type="PIRSR" id="PIRSR001338-1"/>
    </source>
</evidence>
<dbReference type="NCBIfam" id="TIGR01162">
    <property type="entry name" value="purE"/>
    <property type="match status" value="1"/>
</dbReference>
<sequence>MMAKIAILMGSENDRAVMSNAEKVLEDFGVEFETFIISAHRNPLKVQEFSIKARENGFSAIICGAGYAAHLAGVVASYTTLPVLAVPLDSSPLKGVDSLYSMVMMPSGIPVATFTIGSVGAKNAAVFAVEMLSVTDGSLKEKLDKYRESFNK</sequence>
<evidence type="ECO:0000256" key="4">
    <source>
        <dbReference type="PIRNR" id="PIRNR001338"/>
    </source>
</evidence>
<dbReference type="UniPathway" id="UPA00074">
    <property type="reaction ID" value="UER00943"/>
</dbReference>
<comment type="catalytic activity">
    <reaction evidence="3 4">
        <text>5-carboxyamino-1-(5-phospho-D-ribosyl)imidazole + H(+) = 5-amino-1-(5-phospho-D-ribosyl)imidazole-4-carboxylate</text>
        <dbReference type="Rhea" id="RHEA:13193"/>
        <dbReference type="ChEBI" id="CHEBI:15378"/>
        <dbReference type="ChEBI" id="CHEBI:58730"/>
        <dbReference type="ChEBI" id="CHEBI:77657"/>
        <dbReference type="EC" id="5.4.99.18"/>
    </reaction>
</comment>
<keyword evidence="1 3" id="KW-0658">Purine biosynthesis</keyword>
<dbReference type="InterPro" id="IPR024694">
    <property type="entry name" value="PurE_prokaryotes"/>
</dbReference>
<keyword evidence="6" id="KW-1133">Transmembrane helix</keyword>
<dbReference type="InterPro" id="IPR033747">
    <property type="entry name" value="PurE_ClassI"/>
</dbReference>
<dbReference type="Gene3D" id="3.40.50.1970">
    <property type="match status" value="1"/>
</dbReference>
<evidence type="ECO:0000256" key="2">
    <source>
        <dbReference type="ARBA" id="ARBA00023235"/>
    </source>
</evidence>
<organism evidence="8">
    <name type="scientific">candidate division WOR-3 bacterium</name>
    <dbReference type="NCBI Taxonomy" id="2052148"/>
    <lineage>
        <taxon>Bacteria</taxon>
        <taxon>Bacteria division WOR-3</taxon>
    </lineage>
</organism>
<evidence type="ECO:0000256" key="1">
    <source>
        <dbReference type="ARBA" id="ARBA00022755"/>
    </source>
</evidence>
<comment type="similarity">
    <text evidence="3">Belongs to the AIR carboxylase family. Class I subfamily.</text>
</comment>
<gene>
    <name evidence="3 8" type="primary">purE</name>
    <name evidence="8" type="ORF">ENS15_06810</name>
</gene>
<evidence type="ECO:0000259" key="7">
    <source>
        <dbReference type="SMART" id="SM01001"/>
    </source>
</evidence>
<dbReference type="AlphaFoldDB" id="A0A7C3N6F4"/>
<evidence type="ECO:0000313" key="8">
    <source>
        <dbReference type="EMBL" id="HFK24337.1"/>
    </source>
</evidence>
<comment type="caution">
    <text evidence="8">The sequence shown here is derived from an EMBL/GenBank/DDBJ whole genome shotgun (WGS) entry which is preliminary data.</text>
</comment>
<keyword evidence="6" id="KW-0472">Membrane</keyword>
<feature type="binding site" evidence="3 5">
    <location>
        <position position="41"/>
    </location>
    <ligand>
        <name>substrate</name>
    </ligand>
</feature>
<keyword evidence="8" id="KW-0456">Lyase</keyword>
<reference evidence="8" key="1">
    <citation type="journal article" date="2020" name="mSystems">
        <title>Genome- and Community-Level Interaction Insights into Carbon Utilization and Element Cycling Functions of Hydrothermarchaeota in Hydrothermal Sediment.</title>
        <authorList>
            <person name="Zhou Z."/>
            <person name="Liu Y."/>
            <person name="Xu W."/>
            <person name="Pan J."/>
            <person name="Luo Z.H."/>
            <person name="Li M."/>
        </authorList>
    </citation>
    <scope>NUCLEOTIDE SEQUENCE [LARGE SCALE GENOMIC DNA]</scope>
    <source>
        <strain evidence="8">SpSt-464</strain>
    </source>
</reference>
<accession>A0A7C3N6F4</accession>
<evidence type="ECO:0000256" key="3">
    <source>
        <dbReference type="HAMAP-Rule" id="MF_01929"/>
    </source>
</evidence>
<dbReference type="Pfam" id="PF00731">
    <property type="entry name" value="AIRC"/>
    <property type="match status" value="1"/>
</dbReference>
<feature type="transmembrane region" description="Helical" evidence="6">
    <location>
        <begin position="99"/>
        <end position="121"/>
    </location>
</feature>
<dbReference type="EC" id="5.4.99.18" evidence="3 4"/>
<keyword evidence="2 3" id="KW-0413">Isomerase</keyword>
<dbReference type="EMBL" id="DSTT01000006">
    <property type="protein sequence ID" value="HFK24337.1"/>
    <property type="molecule type" value="Genomic_DNA"/>
</dbReference>
<feature type="binding site" evidence="3 5">
    <location>
        <position position="14"/>
    </location>
    <ligand>
        <name>substrate</name>
    </ligand>
</feature>
<evidence type="ECO:0000256" key="6">
    <source>
        <dbReference type="SAM" id="Phobius"/>
    </source>
</evidence>
<comment type="function">
    <text evidence="3 4">Catalyzes the conversion of N5-carboxyaminoimidazole ribonucleotide (N5-CAIR) to 4-carboxy-5-aminoimidazole ribonucleotide (CAIR).</text>
</comment>
<dbReference type="InterPro" id="IPR000031">
    <property type="entry name" value="PurE_dom"/>
</dbReference>
<dbReference type="PANTHER" id="PTHR23046">
    <property type="entry name" value="PHOSPHORIBOSYLAMINOIMIDAZOLE CARBOXYLASE CATALYTIC SUBUNIT"/>
    <property type="match status" value="1"/>
</dbReference>
<dbReference type="HAMAP" id="MF_01929">
    <property type="entry name" value="PurE_classI"/>
    <property type="match status" value="1"/>
</dbReference>
<proteinExistence type="inferred from homology"/>
<name>A0A7C3N6F4_UNCW3</name>